<evidence type="ECO:0000313" key="2">
    <source>
        <dbReference type="EMBL" id="NYJ74925.1"/>
    </source>
</evidence>
<dbReference type="InterPro" id="IPR019546">
    <property type="entry name" value="TAT_signal_bac_arc"/>
</dbReference>
<keyword evidence="3" id="KW-1185">Reference proteome</keyword>
<dbReference type="NCBIfam" id="TIGR01409">
    <property type="entry name" value="TAT_signal_seq"/>
    <property type="match status" value="1"/>
</dbReference>
<dbReference type="PROSITE" id="PS51318">
    <property type="entry name" value="TAT"/>
    <property type="match status" value="1"/>
</dbReference>
<proteinExistence type="predicted"/>
<gene>
    <name evidence="2" type="ORF">HNR15_001888</name>
</gene>
<evidence type="ECO:0008006" key="4">
    <source>
        <dbReference type="Google" id="ProtNLM"/>
    </source>
</evidence>
<dbReference type="Proteomes" id="UP000571817">
    <property type="component" value="Unassembled WGS sequence"/>
</dbReference>
<keyword evidence="1" id="KW-0732">Signal</keyword>
<sequence length="93" mass="9387">MAGSNRRNFLKSASLGAVGVAAVAAPELLFGGAAQAGTPALETPIPAKGVNGPIVVFLRDAGSGEFTVMHGERSSTFVDKGLAARLTHEVPKA</sequence>
<feature type="signal peptide" evidence="1">
    <location>
        <begin position="1"/>
        <end position="36"/>
    </location>
</feature>
<dbReference type="InterPro" id="IPR006311">
    <property type="entry name" value="TAT_signal"/>
</dbReference>
<dbReference type="AlphaFoldDB" id="A0A853DLA5"/>
<comment type="caution">
    <text evidence="2">The sequence shown here is derived from an EMBL/GenBank/DDBJ whole genome shotgun (WGS) entry which is preliminary data.</text>
</comment>
<accession>A0A853DLA5</accession>
<reference evidence="2 3" key="1">
    <citation type="submission" date="2020-07" db="EMBL/GenBank/DDBJ databases">
        <title>Sequencing the genomes of 1000 actinobacteria strains.</title>
        <authorList>
            <person name="Klenk H.-P."/>
        </authorList>
    </citation>
    <scope>NUCLEOTIDE SEQUENCE [LARGE SCALE GENOMIC DNA]</scope>
    <source>
        <strain evidence="2 3">DSM 29531</strain>
    </source>
</reference>
<name>A0A853DLA5_9MICO</name>
<feature type="chain" id="PRO_5032717416" description="Twin-arginine translocation signal domain-containing protein" evidence="1">
    <location>
        <begin position="37"/>
        <end position="93"/>
    </location>
</feature>
<dbReference type="RefSeq" id="WP_179481197.1">
    <property type="nucleotide sequence ID" value="NZ_JACCFW010000001.1"/>
</dbReference>
<dbReference type="EMBL" id="JACCFW010000001">
    <property type="protein sequence ID" value="NYJ74925.1"/>
    <property type="molecule type" value="Genomic_DNA"/>
</dbReference>
<evidence type="ECO:0000256" key="1">
    <source>
        <dbReference type="SAM" id="SignalP"/>
    </source>
</evidence>
<organism evidence="2 3">
    <name type="scientific">Allobranchiibius huperziae</name>
    <dbReference type="NCBI Taxonomy" id="1874116"/>
    <lineage>
        <taxon>Bacteria</taxon>
        <taxon>Bacillati</taxon>
        <taxon>Actinomycetota</taxon>
        <taxon>Actinomycetes</taxon>
        <taxon>Micrococcales</taxon>
        <taxon>Dermacoccaceae</taxon>
        <taxon>Allobranchiibius</taxon>
    </lineage>
</organism>
<evidence type="ECO:0000313" key="3">
    <source>
        <dbReference type="Proteomes" id="UP000571817"/>
    </source>
</evidence>
<protein>
    <recommendedName>
        <fullName evidence="4">Twin-arginine translocation signal domain-containing protein</fullName>
    </recommendedName>
</protein>